<accession>A0A8H6Z0F1</accession>
<dbReference type="EMBL" id="JACAZH010000005">
    <property type="protein sequence ID" value="KAF7368086.1"/>
    <property type="molecule type" value="Genomic_DNA"/>
</dbReference>
<dbReference type="Gene3D" id="3.80.10.10">
    <property type="entry name" value="Ribonuclease Inhibitor"/>
    <property type="match status" value="1"/>
</dbReference>
<dbReference type="Proteomes" id="UP000623467">
    <property type="component" value="Unassembled WGS sequence"/>
</dbReference>
<dbReference type="InterPro" id="IPR032675">
    <property type="entry name" value="LRR_dom_sf"/>
</dbReference>
<dbReference type="SUPFAM" id="SSF52058">
    <property type="entry name" value="L domain-like"/>
    <property type="match status" value="1"/>
</dbReference>
<proteinExistence type="predicted"/>
<keyword evidence="2" id="KW-1185">Reference proteome</keyword>
<sequence length="290" mass="32542">MALQVLSSTSSDPRLPSELERGIFEIAALARPTAIPVLMLVARRVRIWVEPLLYRVVFLKEGLMDIGLPDFTAAALEQISHNLRHVKHLFINPRSVEVTDLEKWLVACTGTTNLYAQFRCTPQILPSISGFTNVRYLTIDARTLCDSDVPLPLFLTVTHLELLDWTRTTDSVDHICPNLSLIPCLTHIALNGDLHTNLSHAALCAITQLQCIVFLVAEAPFDGSPLLDDSRFVCIEEGLSYYNDWLNGALFGEDFWSFADAFLTARRAGTISRSRYRICTGRDFECDQND</sequence>
<dbReference type="OrthoDB" id="3145912at2759"/>
<evidence type="ECO:0000313" key="1">
    <source>
        <dbReference type="EMBL" id="KAF7368086.1"/>
    </source>
</evidence>
<gene>
    <name evidence="1" type="ORF">MSAN_00874700</name>
</gene>
<dbReference type="AlphaFoldDB" id="A0A8H6Z0F1"/>
<reference evidence="1" key="1">
    <citation type="submission" date="2020-05" db="EMBL/GenBank/DDBJ databases">
        <title>Mycena genomes resolve the evolution of fungal bioluminescence.</title>
        <authorList>
            <person name="Tsai I.J."/>
        </authorList>
    </citation>
    <scope>NUCLEOTIDE SEQUENCE</scope>
    <source>
        <strain evidence="1">160909Yilan</strain>
    </source>
</reference>
<evidence type="ECO:0000313" key="2">
    <source>
        <dbReference type="Proteomes" id="UP000623467"/>
    </source>
</evidence>
<organism evidence="1 2">
    <name type="scientific">Mycena sanguinolenta</name>
    <dbReference type="NCBI Taxonomy" id="230812"/>
    <lineage>
        <taxon>Eukaryota</taxon>
        <taxon>Fungi</taxon>
        <taxon>Dikarya</taxon>
        <taxon>Basidiomycota</taxon>
        <taxon>Agaricomycotina</taxon>
        <taxon>Agaricomycetes</taxon>
        <taxon>Agaricomycetidae</taxon>
        <taxon>Agaricales</taxon>
        <taxon>Marasmiineae</taxon>
        <taxon>Mycenaceae</taxon>
        <taxon>Mycena</taxon>
    </lineage>
</organism>
<comment type="caution">
    <text evidence="1">The sequence shown here is derived from an EMBL/GenBank/DDBJ whole genome shotgun (WGS) entry which is preliminary data.</text>
</comment>
<protein>
    <submittedName>
        <fullName evidence="1">Uncharacterized protein</fullName>
    </submittedName>
</protein>
<name>A0A8H6Z0F1_9AGAR</name>